<feature type="binding site" evidence="12">
    <location>
        <position position="41"/>
    </location>
    <ligand>
        <name>S-adenosyl-L-methionine</name>
        <dbReference type="ChEBI" id="CHEBI:59789"/>
    </ligand>
</feature>
<evidence type="ECO:0000256" key="2">
    <source>
        <dbReference type="ARBA" id="ARBA00022485"/>
    </source>
</evidence>
<keyword evidence="7 12" id="KW-0411">Iron-sulfur</keyword>
<dbReference type="SUPFAM" id="SSF102114">
    <property type="entry name" value="Radical SAM enzymes"/>
    <property type="match status" value="1"/>
</dbReference>
<dbReference type="SFLD" id="SFLDG01386">
    <property type="entry name" value="main_SPASM_domain-containing"/>
    <property type="match status" value="1"/>
</dbReference>
<sequence>MISSKPNDVQRPENVLVDPFGRRITYVRISVTDRCNLRCSYCMPRDSVQWFEQSSLLTYEEIERFAQAAASLGITKIRITGGEPLVRRDLVKLVERLAHVEGIRDLAMTTNGTLLARYARELKAAGLSRLNVSLDTLRADRFREITGADMFAQVWQGIEAALDAGFAPIKINVVVIKGFNEDELLDFARLTHSYPFHIRFIEYMPIGADREGWERAKVVPWQEIKSLIARYERLEPIPSRPCDSGPERVFALCDAKGCIGFITPVSDEFCACCNRVRLTSDGKLRGCLMRDGEVDFREPLRSGATLEELRDLLRFAISRKPEKHLINSPDFEYSSFYTMNRLGG</sequence>
<feature type="binding site" evidence="12">
    <location>
        <position position="82"/>
    </location>
    <ligand>
        <name>S-adenosyl-L-methionine</name>
        <dbReference type="ChEBI" id="CHEBI:59789"/>
    </ligand>
</feature>
<dbReference type="GO" id="GO:0006777">
    <property type="term" value="P:Mo-molybdopterin cofactor biosynthetic process"/>
    <property type="evidence" value="ECO:0007669"/>
    <property type="project" value="UniProtKB-UniRule"/>
</dbReference>
<comment type="catalytic activity">
    <reaction evidence="11 12">
        <text>GTP + AH2 + S-adenosyl-L-methionine = (8S)-3',8-cyclo-7,8-dihydroguanosine 5'-triphosphate + 5'-deoxyadenosine + L-methionine + A + H(+)</text>
        <dbReference type="Rhea" id="RHEA:49576"/>
        <dbReference type="ChEBI" id="CHEBI:13193"/>
        <dbReference type="ChEBI" id="CHEBI:15378"/>
        <dbReference type="ChEBI" id="CHEBI:17319"/>
        <dbReference type="ChEBI" id="CHEBI:17499"/>
        <dbReference type="ChEBI" id="CHEBI:37565"/>
        <dbReference type="ChEBI" id="CHEBI:57844"/>
        <dbReference type="ChEBI" id="CHEBI:59789"/>
        <dbReference type="ChEBI" id="CHEBI:131766"/>
        <dbReference type="EC" id="4.1.99.22"/>
    </reaction>
</comment>
<feature type="binding site" evidence="12">
    <location>
        <position position="273"/>
    </location>
    <ligand>
        <name>[4Fe-4S] cluster</name>
        <dbReference type="ChEBI" id="CHEBI:49883"/>
        <label>2</label>
        <note>4Fe-4S-substrate</note>
    </ligand>
</feature>
<keyword evidence="2 12" id="KW-0004">4Fe-4S</keyword>
<evidence type="ECO:0000256" key="5">
    <source>
        <dbReference type="ARBA" id="ARBA00022741"/>
    </source>
</evidence>
<dbReference type="InterPro" id="IPR050105">
    <property type="entry name" value="MoCo_biosynth_MoaA/MoaC"/>
</dbReference>
<keyword evidence="3 12" id="KW-0949">S-adenosyl-L-methionine</keyword>
<evidence type="ECO:0000256" key="4">
    <source>
        <dbReference type="ARBA" id="ARBA00022723"/>
    </source>
</evidence>
<dbReference type="GO" id="GO:0061798">
    <property type="term" value="F:GTP 3',8'-cyclase activity"/>
    <property type="evidence" value="ECO:0007669"/>
    <property type="project" value="UniProtKB-UniRule"/>
</dbReference>
<dbReference type="SFLD" id="SFLDS00029">
    <property type="entry name" value="Radical_SAM"/>
    <property type="match status" value="1"/>
</dbReference>
<keyword evidence="8 12" id="KW-0342">GTP-binding</keyword>
<keyword evidence="5 12" id="KW-0547">Nucleotide-binding</keyword>
<dbReference type="HAMAP" id="MF_01225_B">
    <property type="entry name" value="MoaA_B"/>
    <property type="match status" value="1"/>
</dbReference>
<dbReference type="Pfam" id="PF06463">
    <property type="entry name" value="Mob_synth_C"/>
    <property type="match status" value="1"/>
</dbReference>
<feature type="binding site" evidence="12">
    <location>
        <position position="35"/>
    </location>
    <ligand>
        <name>[4Fe-4S] cluster</name>
        <dbReference type="ChEBI" id="CHEBI:49883"/>
        <label>1</label>
        <note>4Fe-4S-S-AdoMet</note>
    </ligand>
</feature>
<gene>
    <name evidence="12" type="primary">moaA</name>
    <name evidence="14" type="ORF">BRCON_0543</name>
</gene>
<reference evidence="14 15" key="1">
    <citation type="submission" date="2018-05" db="EMBL/GenBank/DDBJ databases">
        <title>A metagenomic window into the 2 km-deep terrestrial subsurface aquifer revealed taxonomically and functionally diverse microbial community comprising novel uncultured bacterial lineages.</title>
        <authorList>
            <person name="Kadnikov V.V."/>
            <person name="Mardanov A.V."/>
            <person name="Beletsky A.V."/>
            <person name="Banks D."/>
            <person name="Pimenov N.V."/>
            <person name="Frank Y.A."/>
            <person name="Karnachuk O.V."/>
            <person name="Ravin N.V."/>
        </authorList>
    </citation>
    <scope>NUCLEOTIDE SEQUENCE [LARGE SCALE GENOMIC DNA]</scope>
    <source>
        <strain evidence="14">BY</strain>
    </source>
</reference>
<evidence type="ECO:0000256" key="8">
    <source>
        <dbReference type="ARBA" id="ARBA00023134"/>
    </source>
</evidence>
<keyword evidence="4 12" id="KW-0479">Metal-binding</keyword>
<comment type="subunit">
    <text evidence="12">Monomer and homodimer.</text>
</comment>
<dbReference type="CDD" id="cd21117">
    <property type="entry name" value="Twitch_MoaA"/>
    <property type="match status" value="1"/>
</dbReference>
<dbReference type="InterPro" id="IPR010505">
    <property type="entry name" value="MoaA_twitch"/>
</dbReference>
<dbReference type="GO" id="GO:0005525">
    <property type="term" value="F:GTP binding"/>
    <property type="evidence" value="ECO:0007669"/>
    <property type="project" value="UniProtKB-UniRule"/>
</dbReference>
<evidence type="ECO:0000259" key="13">
    <source>
        <dbReference type="PROSITE" id="PS51918"/>
    </source>
</evidence>
<evidence type="ECO:0000256" key="6">
    <source>
        <dbReference type="ARBA" id="ARBA00023004"/>
    </source>
</evidence>
<feature type="binding site" evidence="12">
    <location>
        <position position="270"/>
    </location>
    <ligand>
        <name>[4Fe-4S] cluster</name>
        <dbReference type="ChEBI" id="CHEBI:49883"/>
        <label>2</label>
        <note>4Fe-4S-substrate</note>
    </ligand>
</feature>
<dbReference type="PROSITE" id="PS51918">
    <property type="entry name" value="RADICAL_SAM"/>
    <property type="match status" value="1"/>
</dbReference>
<dbReference type="CDD" id="cd01335">
    <property type="entry name" value="Radical_SAM"/>
    <property type="match status" value="1"/>
</dbReference>
<dbReference type="GO" id="GO:0051539">
    <property type="term" value="F:4 iron, 4 sulfur cluster binding"/>
    <property type="evidence" value="ECO:0007669"/>
    <property type="project" value="UniProtKB-UniRule"/>
</dbReference>
<dbReference type="KEGG" id="schv:BRCON_0543"/>
<dbReference type="GO" id="GO:1904047">
    <property type="term" value="F:S-adenosyl-L-methionine binding"/>
    <property type="evidence" value="ECO:0007669"/>
    <property type="project" value="UniProtKB-UniRule"/>
</dbReference>
<evidence type="ECO:0000256" key="11">
    <source>
        <dbReference type="ARBA" id="ARBA00048697"/>
    </source>
</evidence>
<comment type="pathway">
    <text evidence="12">Cofactor biosynthesis; molybdopterin biosynthesis.</text>
</comment>
<evidence type="ECO:0000313" key="14">
    <source>
        <dbReference type="EMBL" id="AXA35320.1"/>
    </source>
</evidence>
<dbReference type="PANTHER" id="PTHR22960:SF0">
    <property type="entry name" value="MOLYBDENUM COFACTOR BIOSYNTHESIS PROTEIN 1"/>
    <property type="match status" value="1"/>
</dbReference>
<keyword evidence="10 12" id="KW-0456">Lyase</keyword>
<evidence type="ECO:0000256" key="1">
    <source>
        <dbReference type="ARBA" id="ARBA00012167"/>
    </source>
</evidence>
<name>A0A2Z4Y2J2_SUMC1</name>
<dbReference type="InterPro" id="IPR013483">
    <property type="entry name" value="MoaA"/>
</dbReference>
<dbReference type="SFLD" id="SFLDG01383">
    <property type="entry name" value="cyclic_pyranopterin_phosphate"/>
    <property type="match status" value="1"/>
</dbReference>
<dbReference type="NCBIfam" id="NF001199">
    <property type="entry name" value="PRK00164.2-1"/>
    <property type="match status" value="1"/>
</dbReference>
<dbReference type="Gene3D" id="3.20.20.70">
    <property type="entry name" value="Aldolase class I"/>
    <property type="match status" value="1"/>
</dbReference>
<comment type="function">
    <text evidence="12">Catalyzes the cyclization of GTP to (8S)-3',8-cyclo-7,8-dihydroguanosine 5'-triphosphate.</text>
</comment>
<feature type="binding site" evidence="12">
    <location>
        <position position="170"/>
    </location>
    <ligand>
        <name>GTP</name>
        <dbReference type="ChEBI" id="CHEBI:37565"/>
    </ligand>
</feature>
<evidence type="ECO:0000256" key="3">
    <source>
        <dbReference type="ARBA" id="ARBA00022691"/>
    </source>
</evidence>
<dbReference type="PANTHER" id="PTHR22960">
    <property type="entry name" value="MOLYBDOPTERIN COFACTOR SYNTHESIS PROTEIN A"/>
    <property type="match status" value="1"/>
</dbReference>
<dbReference type="Pfam" id="PF04055">
    <property type="entry name" value="Radical_SAM"/>
    <property type="match status" value="1"/>
</dbReference>
<dbReference type="InterPro" id="IPR000385">
    <property type="entry name" value="MoaA_NifB_PqqE_Fe-S-bd_CS"/>
</dbReference>
<dbReference type="Proteomes" id="UP000262583">
    <property type="component" value="Chromosome"/>
</dbReference>
<dbReference type="InterPro" id="IPR013785">
    <property type="entry name" value="Aldolase_TIM"/>
</dbReference>
<evidence type="ECO:0000313" key="15">
    <source>
        <dbReference type="Proteomes" id="UP000262583"/>
    </source>
</evidence>
<proteinExistence type="inferred from homology"/>
<feature type="domain" description="Radical SAM core" evidence="13">
    <location>
        <begin position="19"/>
        <end position="235"/>
    </location>
</feature>
<protein>
    <recommendedName>
        <fullName evidence="1 12">GTP 3',8-cyclase</fullName>
        <ecNumber evidence="1 12">4.1.99.22</ecNumber>
    </recommendedName>
    <alternativeName>
        <fullName evidence="12">Molybdenum cofactor biosynthesis protein A</fullName>
    </alternativeName>
</protein>
<keyword evidence="6 12" id="KW-0408">Iron</keyword>
<dbReference type="GO" id="GO:0061799">
    <property type="term" value="F:cyclic pyranopterin monophosphate synthase activity"/>
    <property type="evidence" value="ECO:0007669"/>
    <property type="project" value="TreeGrafter"/>
</dbReference>
<organism evidence="14 15">
    <name type="scientific">Sumerlaea chitinivorans</name>
    <dbReference type="NCBI Taxonomy" id="2250252"/>
    <lineage>
        <taxon>Bacteria</taxon>
        <taxon>Candidatus Sumerlaeota</taxon>
        <taxon>Candidatus Sumerlaeia</taxon>
        <taxon>Candidatus Sumerlaeales</taxon>
        <taxon>Candidatus Sumerlaeaceae</taxon>
        <taxon>Candidatus Sumerlaea</taxon>
    </lineage>
</organism>
<feature type="binding site" evidence="12">
    <location>
        <position position="78"/>
    </location>
    <ligand>
        <name>GTP</name>
        <dbReference type="ChEBI" id="CHEBI:37565"/>
    </ligand>
</feature>
<evidence type="ECO:0000256" key="9">
    <source>
        <dbReference type="ARBA" id="ARBA00023150"/>
    </source>
</evidence>
<dbReference type="InterPro" id="IPR058240">
    <property type="entry name" value="rSAM_sf"/>
</dbReference>
<feature type="binding site" evidence="12">
    <location>
        <position position="133"/>
    </location>
    <ligand>
        <name>S-adenosyl-L-methionine</name>
        <dbReference type="ChEBI" id="CHEBI:59789"/>
    </ligand>
</feature>
<dbReference type="InterPro" id="IPR040064">
    <property type="entry name" value="MoaA-like"/>
</dbReference>
<dbReference type="AlphaFoldDB" id="A0A2Z4Y2J2"/>
<dbReference type="NCBIfam" id="TIGR02666">
    <property type="entry name" value="moaA"/>
    <property type="match status" value="1"/>
</dbReference>
<comment type="similarity">
    <text evidence="12">Belongs to the radical SAM superfamily. MoaA family.</text>
</comment>
<keyword evidence="9 12" id="KW-0501">Molybdenum cofactor biosynthesis</keyword>
<dbReference type="EMBL" id="CP030759">
    <property type="protein sequence ID" value="AXA35320.1"/>
    <property type="molecule type" value="Genomic_DNA"/>
</dbReference>
<feature type="binding site" evidence="12">
    <location>
        <begin position="275"/>
        <end position="277"/>
    </location>
    <ligand>
        <name>GTP</name>
        <dbReference type="ChEBI" id="CHEBI:37565"/>
    </ligand>
</feature>
<dbReference type="UniPathway" id="UPA00344"/>
<comment type="cofactor">
    <cofactor evidence="12">
        <name>[4Fe-4S] cluster</name>
        <dbReference type="ChEBI" id="CHEBI:49883"/>
    </cofactor>
    <text evidence="12">Binds 2 [4Fe-4S] clusters. Binds 1 [4Fe-4S] cluster coordinated with 3 cysteines and an exchangeable S-adenosyl-L-methionine and 1 [4Fe-4S] cluster coordinated with 3 cysteines and the GTP-derived substrate.</text>
</comment>
<accession>A0A2Z4Y2J2</accession>
<feature type="binding site" evidence="12">
    <location>
        <position position="39"/>
    </location>
    <ligand>
        <name>[4Fe-4S] cluster</name>
        <dbReference type="ChEBI" id="CHEBI:49883"/>
        <label>1</label>
        <note>4Fe-4S-S-AdoMet</note>
    </ligand>
</feature>
<feature type="binding site" evidence="12">
    <location>
        <position position="204"/>
    </location>
    <ligand>
        <name>S-adenosyl-L-methionine</name>
        <dbReference type="ChEBI" id="CHEBI:59789"/>
    </ligand>
</feature>
<dbReference type="PROSITE" id="PS01305">
    <property type="entry name" value="MOAA_NIFB_PQQE"/>
    <property type="match status" value="1"/>
</dbReference>
<dbReference type="EC" id="4.1.99.22" evidence="1 12"/>
<dbReference type="SMART" id="SM00729">
    <property type="entry name" value="Elp3"/>
    <property type="match status" value="1"/>
</dbReference>
<evidence type="ECO:0000256" key="10">
    <source>
        <dbReference type="ARBA" id="ARBA00023239"/>
    </source>
</evidence>
<evidence type="ECO:0000256" key="12">
    <source>
        <dbReference type="HAMAP-Rule" id="MF_01225"/>
    </source>
</evidence>
<feature type="binding site" evidence="12">
    <location>
        <position position="42"/>
    </location>
    <ligand>
        <name>[4Fe-4S] cluster</name>
        <dbReference type="ChEBI" id="CHEBI:49883"/>
        <label>1</label>
        <note>4Fe-4S-S-AdoMet</note>
    </ligand>
</feature>
<feature type="binding site" evidence="12">
    <location>
        <position position="109"/>
    </location>
    <ligand>
        <name>GTP</name>
        <dbReference type="ChEBI" id="CHEBI:37565"/>
    </ligand>
</feature>
<dbReference type="SFLD" id="SFLDG01067">
    <property type="entry name" value="SPASM/twitch_domain_containing"/>
    <property type="match status" value="1"/>
</dbReference>
<dbReference type="InterPro" id="IPR006638">
    <property type="entry name" value="Elp3/MiaA/NifB-like_rSAM"/>
</dbReference>
<evidence type="ECO:0000256" key="7">
    <source>
        <dbReference type="ARBA" id="ARBA00023014"/>
    </source>
</evidence>
<dbReference type="GO" id="GO:0046872">
    <property type="term" value="F:metal ion binding"/>
    <property type="evidence" value="ECO:0007669"/>
    <property type="project" value="UniProtKB-KW"/>
</dbReference>
<dbReference type="InterPro" id="IPR007197">
    <property type="entry name" value="rSAM"/>
</dbReference>
<feature type="binding site" evidence="12">
    <location>
        <position position="287"/>
    </location>
    <ligand>
        <name>[4Fe-4S] cluster</name>
        <dbReference type="ChEBI" id="CHEBI:49883"/>
        <label>2</label>
        <note>4Fe-4S-substrate</note>
    </ligand>
</feature>
<feature type="binding site" evidence="12">
    <location>
        <position position="28"/>
    </location>
    <ligand>
        <name>GTP</name>
        <dbReference type="ChEBI" id="CHEBI:37565"/>
    </ligand>
</feature>